<organism evidence="1 2">
    <name type="scientific">Corynespora cassiicola Philippines</name>
    <dbReference type="NCBI Taxonomy" id="1448308"/>
    <lineage>
        <taxon>Eukaryota</taxon>
        <taxon>Fungi</taxon>
        <taxon>Dikarya</taxon>
        <taxon>Ascomycota</taxon>
        <taxon>Pezizomycotina</taxon>
        <taxon>Dothideomycetes</taxon>
        <taxon>Pleosporomycetidae</taxon>
        <taxon>Pleosporales</taxon>
        <taxon>Corynesporascaceae</taxon>
        <taxon>Corynespora</taxon>
    </lineage>
</organism>
<dbReference type="OrthoDB" id="3937708at2759"/>
<reference evidence="1 2" key="1">
    <citation type="journal article" date="2018" name="Front. Microbiol.">
        <title>Genome-Wide Analysis of Corynespora cassiicola Leaf Fall Disease Putative Effectors.</title>
        <authorList>
            <person name="Lopez D."/>
            <person name="Ribeiro S."/>
            <person name="Label P."/>
            <person name="Fumanal B."/>
            <person name="Venisse J.S."/>
            <person name="Kohler A."/>
            <person name="de Oliveira R.R."/>
            <person name="Labutti K."/>
            <person name="Lipzen A."/>
            <person name="Lail K."/>
            <person name="Bauer D."/>
            <person name="Ohm R.A."/>
            <person name="Barry K.W."/>
            <person name="Spatafora J."/>
            <person name="Grigoriev I.V."/>
            <person name="Martin F.M."/>
            <person name="Pujade-Renaud V."/>
        </authorList>
    </citation>
    <scope>NUCLEOTIDE SEQUENCE [LARGE SCALE GENOMIC DNA]</scope>
    <source>
        <strain evidence="1 2">Philippines</strain>
    </source>
</reference>
<dbReference type="Proteomes" id="UP000240883">
    <property type="component" value="Unassembled WGS sequence"/>
</dbReference>
<dbReference type="AlphaFoldDB" id="A0A2T2N620"/>
<name>A0A2T2N620_CORCC</name>
<gene>
    <name evidence="1" type="ORF">BS50DRAFT_639589</name>
</gene>
<proteinExistence type="predicted"/>
<keyword evidence="2" id="KW-1185">Reference proteome</keyword>
<evidence type="ECO:0000313" key="1">
    <source>
        <dbReference type="EMBL" id="PSN60895.1"/>
    </source>
</evidence>
<evidence type="ECO:0000313" key="2">
    <source>
        <dbReference type="Proteomes" id="UP000240883"/>
    </source>
</evidence>
<sequence>MLGLLTLSRTALVRSDDGTYANCQSYGMDFQNNGSYFQNSLSNDNFTFVTQFDNCSDDVAYNILVDPNGDQTLCSDTRLEPDDTNQLSTCPIQKSQLSSGDWSIVIISNNGDETNPVAFERDFRLSVGPQSTITYTPTATATLVSTPVVTATSTSTDTSTTVLEPSTVTSPSTTVTRTKTVTPARVTTTTTKALLTLKFTAYTINISQVTKTKTATCKTPFRQNRADPTATIMPTVGPAATIIGAKFRRQVEDQKKRFVEARAARLTARAPDPQPLIVTDANTSDWPTITTTSTAPATTATVTETTLTTTTSTPPPITVLQGKTTAPVVTVTAPTPTRTITRFNIATSVTTKTLNYVYVFPLLSVPIVSEKKTKS</sequence>
<accession>A0A2T2N620</accession>
<dbReference type="STRING" id="1448308.A0A2T2N620"/>
<protein>
    <submittedName>
        <fullName evidence="1">Uncharacterized protein</fullName>
    </submittedName>
</protein>
<dbReference type="EMBL" id="KZ678146">
    <property type="protein sequence ID" value="PSN60895.1"/>
    <property type="molecule type" value="Genomic_DNA"/>
</dbReference>